<accession>A0A3E4TUT9</accession>
<evidence type="ECO:0000313" key="2">
    <source>
        <dbReference type="Proteomes" id="UP000261257"/>
    </source>
</evidence>
<dbReference type="AlphaFoldDB" id="A0A3E4TUT9"/>
<evidence type="ECO:0000313" key="1">
    <source>
        <dbReference type="EMBL" id="RGL95814.1"/>
    </source>
</evidence>
<reference evidence="1 2" key="1">
    <citation type="submission" date="2018-08" db="EMBL/GenBank/DDBJ databases">
        <title>A genome reference for cultivated species of the human gut microbiota.</title>
        <authorList>
            <person name="Zou Y."/>
            <person name="Xue W."/>
            <person name="Luo G."/>
        </authorList>
    </citation>
    <scope>NUCLEOTIDE SEQUENCE [LARGE SCALE GENOMIC DNA]</scope>
    <source>
        <strain evidence="1 2">TF05-11AC</strain>
    </source>
</reference>
<organism evidence="1 2">
    <name type="scientific">Hungatella hathewayi</name>
    <dbReference type="NCBI Taxonomy" id="154046"/>
    <lineage>
        <taxon>Bacteria</taxon>
        <taxon>Bacillati</taxon>
        <taxon>Bacillota</taxon>
        <taxon>Clostridia</taxon>
        <taxon>Lachnospirales</taxon>
        <taxon>Lachnospiraceae</taxon>
        <taxon>Hungatella</taxon>
    </lineage>
</organism>
<protein>
    <submittedName>
        <fullName evidence="1">Uncharacterized protein</fullName>
    </submittedName>
</protein>
<proteinExistence type="predicted"/>
<sequence length="76" mass="8539">MKKAKKIWNLYREGELQGLFTSAEISDLTGMHKNNVSNYAELGSLYKGIYRIEKADESLANEWATVTEGITAGARR</sequence>
<comment type="caution">
    <text evidence="1">The sequence shown here is derived from an EMBL/GenBank/DDBJ whole genome shotgun (WGS) entry which is preliminary data.</text>
</comment>
<dbReference type="EMBL" id="QSSQ01000044">
    <property type="protein sequence ID" value="RGL95814.1"/>
    <property type="molecule type" value="Genomic_DNA"/>
</dbReference>
<dbReference type="RefSeq" id="WP_117623772.1">
    <property type="nucleotide sequence ID" value="NZ_JBDMEE010000059.1"/>
</dbReference>
<gene>
    <name evidence="1" type="ORF">DXC39_27660</name>
</gene>
<name>A0A3E4TUT9_9FIRM</name>
<dbReference type="Proteomes" id="UP000261257">
    <property type="component" value="Unassembled WGS sequence"/>
</dbReference>